<dbReference type="KEGG" id="ftj:FTUN_4646"/>
<dbReference type="InterPro" id="IPR016188">
    <property type="entry name" value="PurM-like_N"/>
</dbReference>
<evidence type="ECO:0000256" key="9">
    <source>
        <dbReference type="ARBA" id="ARBA00022755"/>
    </source>
</evidence>
<evidence type="ECO:0000256" key="4">
    <source>
        <dbReference type="ARBA" id="ARBA00013047"/>
    </source>
</evidence>
<evidence type="ECO:0000256" key="1">
    <source>
        <dbReference type="ARBA" id="ARBA00004496"/>
    </source>
</evidence>
<evidence type="ECO:0000256" key="2">
    <source>
        <dbReference type="ARBA" id="ARBA00004686"/>
    </source>
</evidence>
<dbReference type="GO" id="GO:0005829">
    <property type="term" value="C:cytosol"/>
    <property type="evidence" value="ECO:0007669"/>
    <property type="project" value="TreeGrafter"/>
</dbReference>
<dbReference type="GO" id="GO:0004637">
    <property type="term" value="F:phosphoribosylamine-glycine ligase activity"/>
    <property type="evidence" value="ECO:0007669"/>
    <property type="project" value="TreeGrafter"/>
</dbReference>
<evidence type="ECO:0000256" key="14">
    <source>
        <dbReference type="ARBA" id="ARBA00049057"/>
    </source>
</evidence>
<dbReference type="NCBIfam" id="TIGR00878">
    <property type="entry name" value="purM"/>
    <property type="match status" value="1"/>
</dbReference>
<evidence type="ECO:0000313" key="18">
    <source>
        <dbReference type="EMBL" id="QJW97081.1"/>
    </source>
</evidence>
<dbReference type="EMBL" id="CP053452">
    <property type="protein sequence ID" value="QJW97081.1"/>
    <property type="molecule type" value="Genomic_DNA"/>
</dbReference>
<feature type="domain" description="PurM-like C-terminal" evidence="17">
    <location>
        <begin position="187"/>
        <end position="353"/>
    </location>
</feature>
<dbReference type="SUPFAM" id="SSF56042">
    <property type="entry name" value="PurM C-terminal domain-like"/>
    <property type="match status" value="1"/>
</dbReference>
<evidence type="ECO:0000256" key="3">
    <source>
        <dbReference type="ARBA" id="ARBA00010280"/>
    </source>
</evidence>
<dbReference type="GO" id="GO:0004641">
    <property type="term" value="F:phosphoribosylformylglycinamidine cyclo-ligase activity"/>
    <property type="evidence" value="ECO:0007669"/>
    <property type="project" value="UniProtKB-UniRule"/>
</dbReference>
<dbReference type="InterPro" id="IPR004733">
    <property type="entry name" value="PurM_cligase"/>
</dbReference>
<dbReference type="PANTHER" id="PTHR10520">
    <property type="entry name" value="TRIFUNCTIONAL PURINE BIOSYNTHETIC PROTEIN ADENOSINE-3-RELATED"/>
    <property type="match status" value="1"/>
</dbReference>
<evidence type="ECO:0000259" key="17">
    <source>
        <dbReference type="Pfam" id="PF02769"/>
    </source>
</evidence>
<protein>
    <recommendedName>
        <fullName evidence="5 15">Phosphoribosylformylglycinamidine cyclo-ligase</fullName>
        <ecNumber evidence="4 15">6.3.3.1</ecNumber>
    </recommendedName>
    <alternativeName>
        <fullName evidence="12 15">AIR synthase</fullName>
    </alternativeName>
    <alternativeName>
        <fullName evidence="13 15">AIRS</fullName>
    </alternativeName>
    <alternativeName>
        <fullName evidence="11 15">Phosphoribosyl-aminoimidazole synthetase</fullName>
    </alternativeName>
</protein>
<dbReference type="InterPro" id="IPR010918">
    <property type="entry name" value="PurM-like_C_dom"/>
</dbReference>
<keyword evidence="19" id="KW-1185">Reference proteome</keyword>
<dbReference type="SUPFAM" id="SSF55326">
    <property type="entry name" value="PurM N-terminal domain-like"/>
    <property type="match status" value="1"/>
</dbReference>
<evidence type="ECO:0000256" key="10">
    <source>
        <dbReference type="ARBA" id="ARBA00022840"/>
    </source>
</evidence>
<dbReference type="Pfam" id="PF02769">
    <property type="entry name" value="AIRS_C"/>
    <property type="match status" value="1"/>
</dbReference>
<evidence type="ECO:0000256" key="5">
    <source>
        <dbReference type="ARBA" id="ARBA00020367"/>
    </source>
</evidence>
<comment type="subcellular location">
    <subcellularLocation>
        <location evidence="1 15">Cytoplasm</location>
    </subcellularLocation>
</comment>
<proteinExistence type="inferred from homology"/>
<dbReference type="RefSeq" id="WP_171472529.1">
    <property type="nucleotide sequence ID" value="NZ_CP053452.2"/>
</dbReference>
<evidence type="ECO:0000256" key="12">
    <source>
        <dbReference type="ARBA" id="ARBA00032931"/>
    </source>
</evidence>
<keyword evidence="7 15" id="KW-0436">Ligase</keyword>
<evidence type="ECO:0000256" key="8">
    <source>
        <dbReference type="ARBA" id="ARBA00022741"/>
    </source>
</evidence>
<dbReference type="PANTHER" id="PTHR10520:SF12">
    <property type="entry name" value="TRIFUNCTIONAL PURINE BIOSYNTHETIC PROTEIN ADENOSINE-3"/>
    <property type="match status" value="1"/>
</dbReference>
<dbReference type="Gene3D" id="3.90.650.10">
    <property type="entry name" value="PurM-like C-terminal domain"/>
    <property type="match status" value="1"/>
</dbReference>
<comment type="pathway">
    <text evidence="2 15">Purine metabolism; IMP biosynthesis via de novo pathway; 5-amino-1-(5-phospho-D-ribosyl)imidazole from N(2)-formyl-N(1)-(5-phospho-D-ribosyl)glycinamide: step 2/2.</text>
</comment>
<keyword evidence="6 15" id="KW-0963">Cytoplasm</keyword>
<dbReference type="GO" id="GO:0005524">
    <property type="term" value="F:ATP binding"/>
    <property type="evidence" value="ECO:0007669"/>
    <property type="project" value="UniProtKB-KW"/>
</dbReference>
<dbReference type="AlphaFoldDB" id="A0A6M5YUZ5"/>
<name>A0A6M5YUZ5_9BACT</name>
<evidence type="ECO:0000256" key="15">
    <source>
        <dbReference type="HAMAP-Rule" id="MF_00741"/>
    </source>
</evidence>
<evidence type="ECO:0000259" key="16">
    <source>
        <dbReference type="Pfam" id="PF00586"/>
    </source>
</evidence>
<gene>
    <name evidence="15" type="primary">purM</name>
    <name evidence="18" type="ORF">FTUN_4646</name>
</gene>
<comment type="catalytic activity">
    <reaction evidence="14 15">
        <text>2-formamido-N(1)-(5-O-phospho-beta-D-ribosyl)acetamidine + ATP = 5-amino-1-(5-phospho-beta-D-ribosyl)imidazole + ADP + phosphate + H(+)</text>
        <dbReference type="Rhea" id="RHEA:23032"/>
        <dbReference type="ChEBI" id="CHEBI:15378"/>
        <dbReference type="ChEBI" id="CHEBI:30616"/>
        <dbReference type="ChEBI" id="CHEBI:43474"/>
        <dbReference type="ChEBI" id="CHEBI:137981"/>
        <dbReference type="ChEBI" id="CHEBI:147287"/>
        <dbReference type="ChEBI" id="CHEBI:456216"/>
        <dbReference type="EC" id="6.3.3.1"/>
    </reaction>
</comment>
<evidence type="ECO:0000313" key="19">
    <source>
        <dbReference type="Proteomes" id="UP000503447"/>
    </source>
</evidence>
<accession>A0A6M5YUZ5</accession>
<evidence type="ECO:0000256" key="6">
    <source>
        <dbReference type="ARBA" id="ARBA00022490"/>
    </source>
</evidence>
<dbReference type="FunFam" id="3.90.650.10:FF:000011">
    <property type="entry name" value="Phosphoribosylformylglycinamidine cyclo-ligase"/>
    <property type="match status" value="1"/>
</dbReference>
<organism evidence="18 19">
    <name type="scientific">Frigoriglobus tundricola</name>
    <dbReference type="NCBI Taxonomy" id="2774151"/>
    <lineage>
        <taxon>Bacteria</taxon>
        <taxon>Pseudomonadati</taxon>
        <taxon>Planctomycetota</taxon>
        <taxon>Planctomycetia</taxon>
        <taxon>Gemmatales</taxon>
        <taxon>Gemmataceae</taxon>
        <taxon>Frigoriglobus</taxon>
    </lineage>
</organism>
<dbReference type="CDD" id="cd02196">
    <property type="entry name" value="PurM"/>
    <property type="match status" value="1"/>
</dbReference>
<evidence type="ECO:0000256" key="11">
    <source>
        <dbReference type="ARBA" id="ARBA00031908"/>
    </source>
</evidence>
<feature type="domain" description="PurM-like N-terminal" evidence="16">
    <location>
        <begin position="66"/>
        <end position="174"/>
    </location>
</feature>
<keyword evidence="10 15" id="KW-0067">ATP-binding</keyword>
<dbReference type="HAMAP" id="MF_00741">
    <property type="entry name" value="AIRS"/>
    <property type="match status" value="1"/>
</dbReference>
<dbReference type="EC" id="6.3.3.1" evidence="4 15"/>
<dbReference type="GO" id="GO:0006189">
    <property type="term" value="P:'de novo' IMP biosynthetic process"/>
    <property type="evidence" value="ECO:0007669"/>
    <property type="project" value="UniProtKB-UniRule"/>
</dbReference>
<comment type="similarity">
    <text evidence="3 15">Belongs to the AIR synthase family.</text>
</comment>
<reference evidence="19" key="1">
    <citation type="submission" date="2020-05" db="EMBL/GenBank/DDBJ databases">
        <title>Frigoriglobus tundricola gen. nov., sp. nov., a psychrotolerant cellulolytic planctomycete of the family Gemmataceae with two divergent copies of 16S rRNA gene.</title>
        <authorList>
            <person name="Kulichevskaya I.S."/>
            <person name="Ivanova A.A."/>
            <person name="Naumoff D.G."/>
            <person name="Beletsky A.V."/>
            <person name="Rijpstra W.I.C."/>
            <person name="Sinninghe Damste J.S."/>
            <person name="Mardanov A.V."/>
            <person name="Ravin N.V."/>
            <person name="Dedysh S.N."/>
        </authorList>
    </citation>
    <scope>NUCLEOTIDE SEQUENCE [LARGE SCALE GENOMIC DNA]</scope>
    <source>
        <strain evidence="19">PL17</strain>
    </source>
</reference>
<dbReference type="Proteomes" id="UP000503447">
    <property type="component" value="Chromosome"/>
</dbReference>
<dbReference type="Gene3D" id="3.30.1330.10">
    <property type="entry name" value="PurM-like, N-terminal domain"/>
    <property type="match status" value="1"/>
</dbReference>
<dbReference type="UniPathway" id="UPA00074">
    <property type="reaction ID" value="UER00129"/>
</dbReference>
<keyword evidence="8 15" id="KW-0547">Nucleotide-binding</keyword>
<dbReference type="GO" id="GO:0046084">
    <property type="term" value="P:adenine biosynthetic process"/>
    <property type="evidence" value="ECO:0007669"/>
    <property type="project" value="TreeGrafter"/>
</dbReference>
<evidence type="ECO:0000256" key="13">
    <source>
        <dbReference type="ARBA" id="ARBA00033093"/>
    </source>
</evidence>
<dbReference type="InterPro" id="IPR036921">
    <property type="entry name" value="PurM-like_N_sf"/>
</dbReference>
<dbReference type="Pfam" id="PF00586">
    <property type="entry name" value="AIRS"/>
    <property type="match status" value="1"/>
</dbReference>
<sequence length="357" mass="37501">MSEQWDYKKAGLDLEKYEQTISGIQAHIARTQRAGVIPPPFPPRKGGKGVGGFASLFDLSAVSRYTNPVMVTCTDGVGSKLKIAGLVGRFDTVGIDLVAMSVNDLICTGGEPLCFLDYLAMPKDDPALTAQLVKGIADGCLESGCALVGGETAILPDFYQPGDFDLAGFAAGVVERDRIIDGTRIAAGDAVIGVASSGVHSNGYSLVRKVVFEAAGLTVTDTVPELGKTVGDELLTPTRLYAKPIRRVLATHAGAVHGLANITGGGLPDNVGRILPPTRRVHIARGSWPVPPVFTWLQKCGHVADAEMLRVFNMGVGFVVIAAPDAAVDIVAQLTGDGFPAWRIGEVRDGEVGVEVR</sequence>
<evidence type="ECO:0000256" key="7">
    <source>
        <dbReference type="ARBA" id="ARBA00022598"/>
    </source>
</evidence>
<dbReference type="InterPro" id="IPR036676">
    <property type="entry name" value="PurM-like_C_sf"/>
</dbReference>
<keyword evidence="9 15" id="KW-0658">Purine biosynthesis</keyword>